<keyword evidence="1" id="KW-1133">Transmembrane helix</keyword>
<keyword evidence="3" id="KW-1185">Reference proteome</keyword>
<gene>
    <name evidence="2" type="ORF">BKE30_14120</name>
</gene>
<feature type="transmembrane region" description="Helical" evidence="1">
    <location>
        <begin position="25"/>
        <end position="45"/>
    </location>
</feature>
<evidence type="ECO:0000256" key="1">
    <source>
        <dbReference type="SAM" id="Phobius"/>
    </source>
</evidence>
<sequence length="264" mass="29805">MNYSLDHLKGELSLEKKKNQSKYEWGVILSGILLVANVIICVIYWNTDHSYVNPLMGNSFNFDTPNISEFRLPVTSTAIENPNPEKAVSPEEKFLSVPAVAILKSHDFKKLDYLLEKGQISRPLFLYYYAQSATDLISKTGLSNNQTTTAKTELVKYLDELRDLPLTDIGFQVKPDLLYKMEKTAYGELVTVTSKTYAGGFETGASMNSAALFLTGNYFWSPIKFLTILVILFTGVVYLRVDQLVKVENNFDRIKKLRGGRSRA</sequence>
<accession>A0A1S8CRZ2</accession>
<dbReference type="EMBL" id="MLCN01000047">
    <property type="protein sequence ID" value="ONG37694.1"/>
    <property type="molecule type" value="Genomic_DNA"/>
</dbReference>
<proteinExistence type="predicted"/>
<dbReference type="Proteomes" id="UP000192132">
    <property type="component" value="Unassembled WGS sequence"/>
</dbReference>
<keyword evidence="1" id="KW-0812">Transmembrane</keyword>
<comment type="caution">
    <text evidence="2">The sequence shown here is derived from an EMBL/GenBank/DDBJ whole genome shotgun (WGS) entry which is preliminary data.</text>
</comment>
<evidence type="ECO:0000313" key="3">
    <source>
        <dbReference type="Proteomes" id="UP000192132"/>
    </source>
</evidence>
<organism evidence="2 3">
    <name type="scientific">Alkanindiges hydrocarboniclasticus</name>
    <dbReference type="NCBI Taxonomy" id="1907941"/>
    <lineage>
        <taxon>Bacteria</taxon>
        <taxon>Pseudomonadati</taxon>
        <taxon>Pseudomonadota</taxon>
        <taxon>Gammaproteobacteria</taxon>
        <taxon>Moraxellales</taxon>
        <taxon>Moraxellaceae</taxon>
        <taxon>Alkanindiges</taxon>
    </lineage>
</organism>
<dbReference type="STRING" id="1907941.BKE30_14120"/>
<protein>
    <submittedName>
        <fullName evidence="2">Uncharacterized protein</fullName>
    </submittedName>
</protein>
<name>A0A1S8CRZ2_9GAMM</name>
<dbReference type="RefSeq" id="WP_076879230.1">
    <property type="nucleotide sequence ID" value="NZ_MLCN01000047.1"/>
</dbReference>
<keyword evidence="1" id="KW-0472">Membrane</keyword>
<evidence type="ECO:0000313" key="2">
    <source>
        <dbReference type="EMBL" id="ONG37694.1"/>
    </source>
</evidence>
<dbReference type="AlphaFoldDB" id="A0A1S8CRZ2"/>
<feature type="transmembrane region" description="Helical" evidence="1">
    <location>
        <begin position="218"/>
        <end position="239"/>
    </location>
</feature>
<reference evidence="2 3" key="1">
    <citation type="submission" date="2016-10" db="EMBL/GenBank/DDBJ databases">
        <title>Draft Genome sequence of Alkanindiges sp. strain H1.</title>
        <authorList>
            <person name="Subhash Y."/>
            <person name="Lee S."/>
        </authorList>
    </citation>
    <scope>NUCLEOTIDE SEQUENCE [LARGE SCALE GENOMIC DNA]</scope>
    <source>
        <strain evidence="2 3">H1</strain>
    </source>
</reference>